<gene>
    <name evidence="15" type="ORF">HID58_062321</name>
</gene>
<dbReference type="InterPro" id="IPR027417">
    <property type="entry name" value="P-loop_NTPase"/>
</dbReference>
<protein>
    <recommendedName>
        <fullName evidence="14">AAA+ ATPase domain-containing protein</fullName>
    </recommendedName>
</protein>
<evidence type="ECO:0000256" key="8">
    <source>
        <dbReference type="ARBA" id="ARBA00022833"/>
    </source>
</evidence>
<dbReference type="PANTHER" id="PTHR23076">
    <property type="entry name" value="METALLOPROTEASE M41 FTSH"/>
    <property type="match status" value="1"/>
</dbReference>
<keyword evidence="4" id="KW-0645">Protease</keyword>
<dbReference type="InterPro" id="IPR000642">
    <property type="entry name" value="Peptidase_M41"/>
</dbReference>
<evidence type="ECO:0000256" key="12">
    <source>
        <dbReference type="ARBA" id="ARBA00023049"/>
    </source>
</evidence>
<evidence type="ECO:0000256" key="9">
    <source>
        <dbReference type="ARBA" id="ARBA00022840"/>
    </source>
</evidence>
<dbReference type="CDD" id="cd19501">
    <property type="entry name" value="RecA-like_FtsH"/>
    <property type="match status" value="1"/>
</dbReference>
<dbReference type="InterPro" id="IPR003959">
    <property type="entry name" value="ATPase_AAA_core"/>
</dbReference>
<evidence type="ECO:0000256" key="4">
    <source>
        <dbReference type="ARBA" id="ARBA00022670"/>
    </source>
</evidence>
<dbReference type="Pfam" id="PF01434">
    <property type="entry name" value="Peptidase_M41"/>
    <property type="match status" value="1"/>
</dbReference>
<feature type="compositionally biased region" description="Low complexity" evidence="13">
    <location>
        <begin position="307"/>
        <end position="319"/>
    </location>
</feature>
<evidence type="ECO:0000256" key="3">
    <source>
        <dbReference type="ARBA" id="ARBA00010550"/>
    </source>
</evidence>
<dbReference type="PROSITE" id="PS00674">
    <property type="entry name" value="AAA"/>
    <property type="match status" value="1"/>
</dbReference>
<evidence type="ECO:0000256" key="6">
    <source>
        <dbReference type="ARBA" id="ARBA00022741"/>
    </source>
</evidence>
<evidence type="ECO:0000256" key="1">
    <source>
        <dbReference type="ARBA" id="ARBA00001947"/>
    </source>
</evidence>
<keyword evidence="16" id="KW-1185">Reference proteome</keyword>
<feature type="region of interest" description="Disordered" evidence="13">
    <location>
        <begin position="286"/>
        <end position="343"/>
    </location>
</feature>
<keyword evidence="7" id="KW-0378">Hydrolase</keyword>
<keyword evidence="5" id="KW-0479">Metal-binding</keyword>
<evidence type="ECO:0000256" key="5">
    <source>
        <dbReference type="ARBA" id="ARBA00022723"/>
    </source>
</evidence>
<dbReference type="Pfam" id="PF17862">
    <property type="entry name" value="AAA_lid_3"/>
    <property type="match status" value="1"/>
</dbReference>
<accession>A0ABQ8A298</accession>
<sequence>MGASGKWVKSIMGLKKAEKNEIEKGNSGKNKKWKLWRNPSGDLASSWKGIRHGRSESVSYSAAVATVLRAPPKDFKAVREEWAAIRIQTAFRGFLARRALRALKGIVRLQALVRGRQVRKQAAVTLRCMQALVRVQARVRARRVRMTVQGQAVQKLLDEHRSKSDLLKEVEEGWCDRKGTVDDIKTKLQQRQDGAFKRERALAYALAQKQWRSIPSSNLKTNSSISYLKSQEFDKNSWGWSWLERWMAARPWETRLMDATDAATPPTKHMKSPEVVKVRRNNVTTRVSARPPPHMSSSSSGYDFNVSPGSTTPASGTTGLVSDNSSKNKPSYMSMTESTKAKRRTNHVIRQSMDEFQFMNNSGLFTGDLKTSSPVSSDPSYVSSHEREWKSLLVRAYTSLPRRVIGAAAGGGGGASSRFQSSYVGSFARRVRERDEFNEVAQLRELFRRNDPEAVIRIFESSPSMHSNPSALTEYIKALVKVDRLDNSELVRTLQRGIAGASQEQESFGDLAAFRNLGKGTKDGVLGTAAAPIHTISTERSSFKEQLWSTFRTIAVGFLLISGAGALIEDRGIGKGLGLHEEVQPSMDSNTKFADVKGVDEAKAELEEIVHYLRDPKRFTRLGGKLPKGVLLVGPPGTGKTMLARAIAGEAGVPFFSCSGSEFEEMFVGVGARRVRDLFAAGKKCSPCIIFIDEIDAIGGSRNPKDQQYMKMTLNQLLVELDGFKQNEGIIVVAATNFPESLDKALVRPGRFDRHIVVPNPDVEGRRQILESHMSKVLKAEDVDLMIIARGTPGFSGADLANLVNVAALKAAMDGAKDVTMSDLEFAKDRIMMGSERKSAVISEESRKLTAFHEGGHALVAIHTEGALPVHKATIVPRGMALGMVSQLPDKDETSISRKQMLARLDVCMGGRVAEELIFGESEVTSGASSDLEQATKLARAMVTKFGMSKEVGLVAHNYDDNGKSMSTETRLLIEREVRLLLEKAYNNARNILTVYNKELHALANALLQNETMSGKQIKELLADLNSPQIKKRQEVAAQQSHPVPPPSTPSPAASAAAAAAAAASAAASAAATAATKGKDMAPVGS</sequence>
<evidence type="ECO:0000256" key="11">
    <source>
        <dbReference type="ARBA" id="ARBA00022946"/>
    </source>
</evidence>
<keyword evidence="10" id="KW-0112">Calmodulin-binding</keyword>
<dbReference type="EMBL" id="JAGKQM010000014">
    <property type="protein sequence ID" value="KAH0886225.1"/>
    <property type="molecule type" value="Genomic_DNA"/>
</dbReference>
<dbReference type="SMART" id="SM00382">
    <property type="entry name" value="AAA"/>
    <property type="match status" value="1"/>
</dbReference>
<comment type="caution">
    <text evidence="15">The sequence shown here is derived from an EMBL/GenBank/DDBJ whole genome shotgun (WGS) entry which is preliminary data.</text>
</comment>
<keyword evidence="6" id="KW-0547">Nucleotide-binding</keyword>
<evidence type="ECO:0000313" key="15">
    <source>
        <dbReference type="EMBL" id="KAH0886225.1"/>
    </source>
</evidence>
<feature type="region of interest" description="Disordered" evidence="13">
    <location>
        <begin position="1032"/>
        <end position="1056"/>
    </location>
</feature>
<evidence type="ECO:0000259" key="14">
    <source>
        <dbReference type="SMART" id="SM00382"/>
    </source>
</evidence>
<dbReference type="Gene3D" id="1.10.8.60">
    <property type="match status" value="1"/>
</dbReference>
<organism evidence="15 16">
    <name type="scientific">Brassica napus</name>
    <name type="common">Rape</name>
    <dbReference type="NCBI Taxonomy" id="3708"/>
    <lineage>
        <taxon>Eukaryota</taxon>
        <taxon>Viridiplantae</taxon>
        <taxon>Streptophyta</taxon>
        <taxon>Embryophyta</taxon>
        <taxon>Tracheophyta</taxon>
        <taxon>Spermatophyta</taxon>
        <taxon>Magnoliopsida</taxon>
        <taxon>eudicotyledons</taxon>
        <taxon>Gunneridae</taxon>
        <taxon>Pentapetalae</taxon>
        <taxon>rosids</taxon>
        <taxon>malvids</taxon>
        <taxon>Brassicales</taxon>
        <taxon>Brassicaceae</taxon>
        <taxon>Brassiceae</taxon>
        <taxon>Brassica</taxon>
    </lineage>
</organism>
<feature type="compositionally biased region" description="Polar residues" evidence="13">
    <location>
        <begin position="320"/>
        <end position="338"/>
    </location>
</feature>
<dbReference type="Pfam" id="PF00612">
    <property type="entry name" value="IQ"/>
    <property type="match status" value="1"/>
</dbReference>
<dbReference type="SUPFAM" id="SSF140990">
    <property type="entry name" value="FtsH protease domain-like"/>
    <property type="match status" value="1"/>
</dbReference>
<proteinExistence type="inferred from homology"/>
<name>A0ABQ8A298_BRANA</name>
<dbReference type="SMART" id="SM00015">
    <property type="entry name" value="IQ"/>
    <property type="match status" value="2"/>
</dbReference>
<keyword evidence="11" id="KW-0809">Transit peptide</keyword>
<keyword evidence="8" id="KW-0862">Zinc</keyword>
<dbReference type="Gene3D" id="1.20.58.760">
    <property type="entry name" value="Peptidase M41"/>
    <property type="match status" value="1"/>
</dbReference>
<dbReference type="InterPro" id="IPR000048">
    <property type="entry name" value="IQ_motif_EF-hand-BS"/>
</dbReference>
<dbReference type="PROSITE" id="PS50096">
    <property type="entry name" value="IQ"/>
    <property type="match status" value="2"/>
</dbReference>
<dbReference type="NCBIfam" id="TIGR01241">
    <property type="entry name" value="FtsH_fam"/>
    <property type="match status" value="1"/>
</dbReference>
<keyword evidence="12" id="KW-0482">Metalloprotease</keyword>
<dbReference type="InterPro" id="IPR037219">
    <property type="entry name" value="Peptidase_M41-like"/>
</dbReference>
<dbReference type="Proteomes" id="UP000824890">
    <property type="component" value="Unassembled WGS sequence"/>
</dbReference>
<keyword evidence="9" id="KW-0067">ATP-binding</keyword>
<dbReference type="CDD" id="cd23767">
    <property type="entry name" value="IQCD"/>
    <property type="match status" value="1"/>
</dbReference>
<dbReference type="InterPro" id="IPR003960">
    <property type="entry name" value="ATPase_AAA_CS"/>
</dbReference>
<dbReference type="Gene3D" id="1.20.5.190">
    <property type="match status" value="1"/>
</dbReference>
<comment type="cofactor">
    <cofactor evidence="1">
        <name>Zn(2+)</name>
        <dbReference type="ChEBI" id="CHEBI:29105"/>
    </cofactor>
</comment>
<evidence type="ECO:0000256" key="7">
    <source>
        <dbReference type="ARBA" id="ARBA00022801"/>
    </source>
</evidence>
<evidence type="ECO:0000313" key="16">
    <source>
        <dbReference type="Proteomes" id="UP000824890"/>
    </source>
</evidence>
<dbReference type="Pfam" id="PF00004">
    <property type="entry name" value="AAA"/>
    <property type="match status" value="1"/>
</dbReference>
<comment type="similarity">
    <text evidence="2">In the C-terminal section; belongs to the peptidase M41 family.</text>
</comment>
<dbReference type="SUPFAM" id="SSF52540">
    <property type="entry name" value="P-loop containing nucleoside triphosphate hydrolases"/>
    <property type="match status" value="1"/>
</dbReference>
<evidence type="ECO:0000256" key="13">
    <source>
        <dbReference type="SAM" id="MobiDB-lite"/>
    </source>
</evidence>
<comment type="similarity">
    <text evidence="3">In the N-terminal section; belongs to the AAA ATPase family.</text>
</comment>
<reference evidence="15 16" key="1">
    <citation type="submission" date="2021-05" db="EMBL/GenBank/DDBJ databases">
        <title>Genome Assembly of Synthetic Allotetraploid Brassica napus Reveals Homoeologous Exchanges between Subgenomes.</title>
        <authorList>
            <person name="Davis J.T."/>
        </authorList>
    </citation>
    <scope>NUCLEOTIDE SEQUENCE [LARGE SCALE GENOMIC DNA]</scope>
    <source>
        <strain evidence="16">cv. Da-Ae</strain>
        <tissue evidence="15">Seedling</tissue>
    </source>
</reference>
<feature type="domain" description="AAA+ ATPase" evidence="14">
    <location>
        <begin position="626"/>
        <end position="762"/>
    </location>
</feature>
<evidence type="ECO:0000256" key="10">
    <source>
        <dbReference type="ARBA" id="ARBA00022860"/>
    </source>
</evidence>
<dbReference type="InterPro" id="IPR005936">
    <property type="entry name" value="FtsH"/>
</dbReference>
<evidence type="ECO:0000256" key="2">
    <source>
        <dbReference type="ARBA" id="ARBA00010044"/>
    </source>
</evidence>
<dbReference type="HAMAP" id="MF_01458">
    <property type="entry name" value="FtsH"/>
    <property type="match status" value="1"/>
</dbReference>
<dbReference type="InterPro" id="IPR003593">
    <property type="entry name" value="AAA+_ATPase"/>
</dbReference>
<dbReference type="PANTHER" id="PTHR23076:SF37">
    <property type="entry name" value="ATP-DEPENDENT ZINC METALLOPROTEASE FTSH 4, MITOCHONDRIAL"/>
    <property type="match status" value="1"/>
</dbReference>
<dbReference type="Gene3D" id="3.40.50.300">
    <property type="entry name" value="P-loop containing nucleotide triphosphate hydrolases"/>
    <property type="match status" value="1"/>
</dbReference>
<dbReference type="InterPro" id="IPR041569">
    <property type="entry name" value="AAA_lid_3"/>
</dbReference>